<dbReference type="Proteomes" id="UP001054945">
    <property type="component" value="Unassembled WGS sequence"/>
</dbReference>
<accession>A0AAV4NFR1</accession>
<reference evidence="1 2" key="1">
    <citation type="submission" date="2021-06" db="EMBL/GenBank/DDBJ databases">
        <title>Caerostris extrusa draft genome.</title>
        <authorList>
            <person name="Kono N."/>
            <person name="Arakawa K."/>
        </authorList>
    </citation>
    <scope>NUCLEOTIDE SEQUENCE [LARGE SCALE GENOMIC DNA]</scope>
</reference>
<organism evidence="1 2">
    <name type="scientific">Caerostris extrusa</name>
    <name type="common">Bark spider</name>
    <name type="synonym">Caerostris bankana</name>
    <dbReference type="NCBI Taxonomy" id="172846"/>
    <lineage>
        <taxon>Eukaryota</taxon>
        <taxon>Metazoa</taxon>
        <taxon>Ecdysozoa</taxon>
        <taxon>Arthropoda</taxon>
        <taxon>Chelicerata</taxon>
        <taxon>Arachnida</taxon>
        <taxon>Araneae</taxon>
        <taxon>Araneomorphae</taxon>
        <taxon>Entelegynae</taxon>
        <taxon>Araneoidea</taxon>
        <taxon>Araneidae</taxon>
        <taxon>Caerostris</taxon>
    </lineage>
</organism>
<comment type="caution">
    <text evidence="1">The sequence shown here is derived from an EMBL/GenBank/DDBJ whole genome shotgun (WGS) entry which is preliminary data.</text>
</comment>
<name>A0AAV4NFR1_CAEEX</name>
<sequence length="80" mass="8773">MAVNKLWAIHNYWLLADYGLFTAGTFRKKPGAALAFKKATEKCRLSSLALLLVIFDAYPSTIKSRVSLPVPNAGLNNASF</sequence>
<dbReference type="EMBL" id="BPLR01003345">
    <property type="protein sequence ID" value="GIX83566.1"/>
    <property type="molecule type" value="Genomic_DNA"/>
</dbReference>
<evidence type="ECO:0000313" key="2">
    <source>
        <dbReference type="Proteomes" id="UP001054945"/>
    </source>
</evidence>
<gene>
    <name evidence="1" type="ORF">CEXT_184721</name>
</gene>
<keyword evidence="2" id="KW-1185">Reference proteome</keyword>
<evidence type="ECO:0000313" key="1">
    <source>
        <dbReference type="EMBL" id="GIX83566.1"/>
    </source>
</evidence>
<proteinExistence type="predicted"/>
<dbReference type="AlphaFoldDB" id="A0AAV4NFR1"/>
<protein>
    <submittedName>
        <fullName evidence="1">Uncharacterized protein</fullName>
    </submittedName>
</protein>